<dbReference type="EMBL" id="CATOUU010000703">
    <property type="protein sequence ID" value="CAI9942505.1"/>
    <property type="molecule type" value="Genomic_DNA"/>
</dbReference>
<dbReference type="Proteomes" id="UP001642409">
    <property type="component" value="Unassembled WGS sequence"/>
</dbReference>
<dbReference type="EMBL" id="CAXDID020000069">
    <property type="protein sequence ID" value="CAL6013628.1"/>
    <property type="molecule type" value="Genomic_DNA"/>
</dbReference>
<name>A0AA86U4S4_9EUKA</name>
<comment type="caution">
    <text evidence="1">The sequence shown here is derived from an EMBL/GenBank/DDBJ whole genome shotgun (WGS) entry which is preliminary data.</text>
</comment>
<dbReference type="AlphaFoldDB" id="A0AA86U4S4"/>
<reference evidence="1" key="1">
    <citation type="submission" date="2023-06" db="EMBL/GenBank/DDBJ databases">
        <authorList>
            <person name="Kurt Z."/>
        </authorList>
    </citation>
    <scope>NUCLEOTIDE SEQUENCE</scope>
</reference>
<organism evidence="1">
    <name type="scientific">Hexamita inflata</name>
    <dbReference type="NCBI Taxonomy" id="28002"/>
    <lineage>
        <taxon>Eukaryota</taxon>
        <taxon>Metamonada</taxon>
        <taxon>Diplomonadida</taxon>
        <taxon>Hexamitidae</taxon>
        <taxon>Hexamitinae</taxon>
        <taxon>Hexamita</taxon>
    </lineage>
</organism>
<keyword evidence="3" id="KW-1185">Reference proteome</keyword>
<evidence type="ECO:0000313" key="3">
    <source>
        <dbReference type="Proteomes" id="UP001642409"/>
    </source>
</evidence>
<gene>
    <name evidence="2" type="ORF">HINF_LOCUS23876</name>
    <name evidence="1" type="ORF">HINF_LOCUS30150</name>
</gene>
<sequence length="312" mass="37146">MKQVEENQQQAASILEIKEEINRLKGQQPKQQEFSEVINKQENEVQLQSEFRQFSRPTPQQDEVSESSKQCENLYYKPRKTLGSREERKKQIMLEKLANQQFNQQPNYQFNQFNSNQKFNPQNDQVTQLPSQKVNQFYSNQNNQFQHNVSTPAFHINQPSNCFSQNSPFNDSASNKNTFENKIQCDSVPNAFCQNQQQKQNGRLTFKRIQTNDIFKQEIANNIKLKVQKLNQLQTIQREQKYKLYQINVQQKQLFRIKQTQQSLNNFQNEVQNRFDQLKEQKLKLIVNQHLQQALSNIQTEVYKIIEFGMKK</sequence>
<evidence type="ECO:0000313" key="1">
    <source>
        <dbReference type="EMBL" id="CAI9942505.1"/>
    </source>
</evidence>
<proteinExistence type="predicted"/>
<reference evidence="2 3" key="2">
    <citation type="submission" date="2024-07" db="EMBL/GenBank/DDBJ databases">
        <authorList>
            <person name="Akdeniz Z."/>
        </authorList>
    </citation>
    <scope>NUCLEOTIDE SEQUENCE [LARGE SCALE GENOMIC DNA]</scope>
</reference>
<accession>A0AA86U4S4</accession>
<evidence type="ECO:0000313" key="2">
    <source>
        <dbReference type="EMBL" id="CAL6013628.1"/>
    </source>
</evidence>
<protein>
    <submittedName>
        <fullName evidence="2">Hypothetical_protein</fullName>
    </submittedName>
</protein>